<dbReference type="EMBL" id="MTQA01000821">
    <property type="protein sequence ID" value="PNP51281.1"/>
    <property type="molecule type" value="Genomic_DNA"/>
</dbReference>
<feature type="compositionally biased region" description="Polar residues" evidence="1">
    <location>
        <begin position="198"/>
        <end position="223"/>
    </location>
</feature>
<feature type="compositionally biased region" description="Basic and acidic residues" evidence="1">
    <location>
        <begin position="225"/>
        <end position="245"/>
    </location>
</feature>
<dbReference type="Proteomes" id="UP000236664">
    <property type="component" value="Unassembled WGS sequence"/>
</dbReference>
<dbReference type="AlphaFoldDB" id="A0A2K0U0J1"/>
<feature type="region of interest" description="Disordered" evidence="1">
    <location>
        <begin position="198"/>
        <end position="245"/>
    </location>
</feature>
<sequence>MRDTLGPTKPITIRMKVGCGRSDVEVDALASDSSQQRSIIVSPSQDLFVLQPDDPDMFNRFLFEDVIPDNTAQGLLQIPHVGWQYHPSWASSLHESSRIRSLDSLCYYIVYGARFGGLETLWLINYRIKRKHWVPSKEEFDGPKPKVFETDEFRLIEVEIDNNIRSSEQLPWDEVAESGDLYTGRFYCLCETAPSVSDPYTSVHPSSTDCQTRQEHQGSSVRRSSMIDRHNVKDGSPELCGRYDG</sequence>
<keyword evidence="3" id="KW-1185">Reference proteome</keyword>
<evidence type="ECO:0000313" key="2">
    <source>
        <dbReference type="EMBL" id="PNP51281.1"/>
    </source>
</evidence>
<accession>A0A2K0U0J1</accession>
<organism evidence="2 3">
    <name type="scientific">Gibberella nygamai</name>
    <name type="common">Bean root rot disease fungus</name>
    <name type="synonym">Fusarium nygamai</name>
    <dbReference type="NCBI Taxonomy" id="42673"/>
    <lineage>
        <taxon>Eukaryota</taxon>
        <taxon>Fungi</taxon>
        <taxon>Dikarya</taxon>
        <taxon>Ascomycota</taxon>
        <taxon>Pezizomycotina</taxon>
        <taxon>Sordariomycetes</taxon>
        <taxon>Hypocreomycetidae</taxon>
        <taxon>Hypocreales</taxon>
        <taxon>Nectriaceae</taxon>
        <taxon>Fusarium</taxon>
        <taxon>Fusarium fujikuroi species complex</taxon>
    </lineage>
</organism>
<name>A0A2K0U0J1_GIBNY</name>
<evidence type="ECO:0000256" key="1">
    <source>
        <dbReference type="SAM" id="MobiDB-lite"/>
    </source>
</evidence>
<reference evidence="2 3" key="1">
    <citation type="submission" date="2017-06" db="EMBL/GenBank/DDBJ databases">
        <title>Genome of Fusarium nygamai isolate CS10214.</title>
        <authorList>
            <person name="Gardiner D.M."/>
            <person name="Obanor F."/>
            <person name="Kazan K."/>
        </authorList>
    </citation>
    <scope>NUCLEOTIDE SEQUENCE [LARGE SCALE GENOMIC DNA]</scope>
    <source>
        <strain evidence="2 3">CS10214</strain>
    </source>
</reference>
<gene>
    <name evidence="2" type="ORF">FNYG_15904</name>
</gene>
<protein>
    <submittedName>
        <fullName evidence="2">Uncharacterized protein</fullName>
    </submittedName>
</protein>
<comment type="caution">
    <text evidence="2">The sequence shown here is derived from an EMBL/GenBank/DDBJ whole genome shotgun (WGS) entry which is preliminary data.</text>
</comment>
<evidence type="ECO:0000313" key="3">
    <source>
        <dbReference type="Proteomes" id="UP000236664"/>
    </source>
</evidence>
<proteinExistence type="predicted"/>
<dbReference type="OrthoDB" id="3596450at2759"/>